<dbReference type="EMBL" id="FQVI01000002">
    <property type="protein sequence ID" value="SHE55087.1"/>
    <property type="molecule type" value="Genomic_DNA"/>
</dbReference>
<keyword evidence="7 13" id="KW-0067">ATP-binding</keyword>
<dbReference type="GO" id="GO:0005829">
    <property type="term" value="C:cytosol"/>
    <property type="evidence" value="ECO:0007669"/>
    <property type="project" value="TreeGrafter"/>
</dbReference>
<dbReference type="GO" id="GO:0016887">
    <property type="term" value="F:ATP hydrolysis activity"/>
    <property type="evidence" value="ECO:0007669"/>
    <property type="project" value="RHEA"/>
</dbReference>
<feature type="domain" description="UvrD-like helicase ATP-binding" evidence="16">
    <location>
        <begin position="3"/>
        <end position="472"/>
    </location>
</feature>
<dbReference type="GO" id="GO:0003690">
    <property type="term" value="F:double-stranded DNA binding"/>
    <property type="evidence" value="ECO:0007669"/>
    <property type="project" value="UniProtKB-UniRule"/>
</dbReference>
<evidence type="ECO:0000256" key="8">
    <source>
        <dbReference type="ARBA" id="ARBA00023125"/>
    </source>
</evidence>
<dbReference type="PANTHER" id="PTHR11070:SF48">
    <property type="entry name" value="ATP-DEPENDENT HELICASE_NUCLEASE SUBUNIT A"/>
    <property type="match status" value="1"/>
</dbReference>
<dbReference type="Gene3D" id="1.10.274.50">
    <property type="match status" value="1"/>
</dbReference>
<dbReference type="InterPro" id="IPR038726">
    <property type="entry name" value="PDDEXK_AddAB-type"/>
</dbReference>
<keyword evidence="3 13" id="KW-0227">DNA damage</keyword>
<accession>A0A1M4UEQ1</accession>
<evidence type="ECO:0000259" key="16">
    <source>
        <dbReference type="PROSITE" id="PS51198"/>
    </source>
</evidence>
<dbReference type="GO" id="GO:0033202">
    <property type="term" value="C:DNA helicase complex"/>
    <property type="evidence" value="ECO:0007669"/>
    <property type="project" value="TreeGrafter"/>
</dbReference>
<dbReference type="Gene3D" id="3.90.320.10">
    <property type="match status" value="1"/>
</dbReference>
<evidence type="ECO:0000256" key="2">
    <source>
        <dbReference type="ARBA" id="ARBA00022741"/>
    </source>
</evidence>
<keyword evidence="2 13" id="KW-0547">Nucleotide-binding</keyword>
<comment type="function">
    <text evidence="13">The heterodimer acts as both an ATP-dependent DNA helicase and an ATP-dependent, dual-direction single-stranded exonuclease. Recognizes the chi site generating a DNA molecule suitable for the initiation of homologous recombination. The AddA nuclease domain is required for chi fragment generation; this subunit has the helicase and 3' -&gt; 5' nuclease activities.</text>
</comment>
<dbReference type="HAMAP" id="MF_01451">
    <property type="entry name" value="AddA"/>
    <property type="match status" value="1"/>
</dbReference>
<organism evidence="18 19">
    <name type="scientific">Lactonifactor longoviformis DSM 17459</name>
    <dbReference type="NCBI Taxonomy" id="1122155"/>
    <lineage>
        <taxon>Bacteria</taxon>
        <taxon>Bacillati</taxon>
        <taxon>Bacillota</taxon>
        <taxon>Clostridia</taxon>
        <taxon>Eubacteriales</taxon>
        <taxon>Clostridiaceae</taxon>
        <taxon>Lactonifactor</taxon>
    </lineage>
</organism>
<keyword evidence="1 13" id="KW-0540">Nuclease</keyword>
<keyword evidence="6 13" id="KW-0269">Exonuclease</keyword>
<gene>
    <name evidence="13" type="primary">addA</name>
    <name evidence="18" type="ORF">SAMN02745158_00878</name>
</gene>
<dbReference type="PANTHER" id="PTHR11070">
    <property type="entry name" value="UVRD / RECB / PCRA DNA HELICASE FAMILY MEMBER"/>
    <property type="match status" value="1"/>
</dbReference>
<comment type="cofactor">
    <cofactor evidence="13">
        <name>Mg(2+)</name>
        <dbReference type="ChEBI" id="CHEBI:18420"/>
    </cofactor>
</comment>
<dbReference type="PROSITE" id="PS51198">
    <property type="entry name" value="UVRD_HELICASE_ATP_BIND"/>
    <property type="match status" value="1"/>
</dbReference>
<dbReference type="GO" id="GO:0000724">
    <property type="term" value="P:double-strand break repair via homologous recombination"/>
    <property type="evidence" value="ECO:0007669"/>
    <property type="project" value="UniProtKB-UniRule"/>
</dbReference>
<comment type="subunit">
    <text evidence="13">Heterodimer of AddA and AddB/RexB.</text>
</comment>
<evidence type="ECO:0000256" key="11">
    <source>
        <dbReference type="ARBA" id="ARBA00034617"/>
    </source>
</evidence>
<keyword evidence="5 13" id="KW-0347">Helicase</keyword>
<evidence type="ECO:0000256" key="1">
    <source>
        <dbReference type="ARBA" id="ARBA00022722"/>
    </source>
</evidence>
<feature type="coiled-coil region" evidence="15">
    <location>
        <begin position="248"/>
        <end position="311"/>
    </location>
</feature>
<feature type="domain" description="UvrD-like helicase C-terminal" evidence="17">
    <location>
        <begin position="499"/>
        <end position="799"/>
    </location>
</feature>
<dbReference type="PROSITE" id="PS51217">
    <property type="entry name" value="UVRD_HELICASE_CTER"/>
    <property type="match status" value="1"/>
</dbReference>
<evidence type="ECO:0000256" key="9">
    <source>
        <dbReference type="ARBA" id="ARBA00023204"/>
    </source>
</evidence>
<evidence type="ECO:0000256" key="15">
    <source>
        <dbReference type="SAM" id="Coils"/>
    </source>
</evidence>
<dbReference type="SUPFAM" id="SSF52540">
    <property type="entry name" value="P-loop containing nucleoside triphosphate hydrolases"/>
    <property type="match status" value="1"/>
</dbReference>
<sequence length="1214" mass="139202">MGVQWTKEQRQVIELRNRNILVSAAAGSGKTAVLVERIISMITDPLHPIDIDRLLIVTFTKAAAQEMRERIGVAIEGCLEKSPGNEHLQRQTSLIHSAQIMTIDSFCSYVVRNYFHLTDLDPGYRMGEEGEMKLLKADVAAEVLEEAYAGKQEEFLEFIESYSTGKTDEGIEEMIRKLYEFSMSYPWPGEWLEACRQAYRAENIEELESSSFMEILACDTRHTLEEAREILCQAVRIAGGAEGPYMYLDALESDLRQVEALLAAQTYRKRWEGFSSLNFQRLSSKKDKTVSDNFRALVKELRNQAKESVKELGEQYYFSEPEEVMQNIRQAAVPVQVLIDLTLRFQSVFAAKKREKNILDFSDLEHFALEILVEHRAEGDVPSAAARELADRYEEILIDEYQDSNFVQEKLLTSVSRLAQGRYNLFMVGDVKQSIYRFRLARPELFMEKFHRYTLGESECQRIDLHKNFRSRKEVLSGVNFIFRQIMGEELGGVEYDDEAALYPGAVFPEKADGEEFLATEVLLVEKDEKEWREMESEESDRELEARAVASRILEIVGREQVLDKKTGTYRPARYRDCVILLRTISGWADVFGRILNGKGIPVNVTSRTGYFSALEVVTVLNYLHICDNPRQDIPLAGVLTSPLAGFSSEEMAAVKGACRELSLYDSLAAWEEETVGKLERGEELTGLEEKIHHFFSLYERLRKKVPYTPIHQLIKDILRETGYMEYARALPDGEIRGANLQMLMEKAMDFEKTSYRGLFNFIRYIEYLQKYSVDFGEAAVSSENEDTVRIMSIHKSKGLEFPIVFVGGMGKRFNQQDARSKLVLHPDLGIGADCMDHRLRTKCPTLNKKVIQRQTVLENLGEELRVLYVALTRAKEKLILTGTIDHLEKKTASWQMLRGRKEELLPYGVLSKAGCYWDWILPALFRHKGREEESLFRITRISPLTLVEEEAVEQGMRKVQRERFLHWDTKTVYDREAAKDIEERFAFTYPYEHLRDVPVKVTVSEVKSGRLGREDSFELLEESPVIPYVPDFMKEEKGELSGAARGTAYHRLLERLDFEKTESPEAVEAQIVALTSQGKLTVEMARCISVKQIWEFCCSSLGKRMKAAARAGELFREQQFMMGVPAVSLNARWDADETVVVQGIIDGFFREGDGIVLVDYKTDWVPDGEEDFLKEKYGAQLDVYAEALERLTDGKMKEKIIYSFYLGKGILVK</sequence>
<proteinExistence type="inferred from homology"/>
<name>A0A1M4UEQ1_9CLOT</name>
<dbReference type="Pfam" id="PF12705">
    <property type="entry name" value="PDDEXK_1"/>
    <property type="match status" value="1"/>
</dbReference>
<evidence type="ECO:0000256" key="4">
    <source>
        <dbReference type="ARBA" id="ARBA00022801"/>
    </source>
</evidence>
<dbReference type="SUPFAM" id="SSF52980">
    <property type="entry name" value="Restriction endonuclease-like"/>
    <property type="match status" value="1"/>
</dbReference>
<comment type="similarity">
    <text evidence="13">Belongs to the helicase family. AddA subfamily.</text>
</comment>
<dbReference type="Proteomes" id="UP000184245">
    <property type="component" value="Unassembled WGS sequence"/>
</dbReference>
<comment type="catalytic activity">
    <reaction evidence="12 13">
        <text>ATP + H2O = ADP + phosphate + H(+)</text>
        <dbReference type="Rhea" id="RHEA:13065"/>
        <dbReference type="ChEBI" id="CHEBI:15377"/>
        <dbReference type="ChEBI" id="CHEBI:15378"/>
        <dbReference type="ChEBI" id="CHEBI:30616"/>
        <dbReference type="ChEBI" id="CHEBI:43474"/>
        <dbReference type="ChEBI" id="CHEBI:456216"/>
        <dbReference type="EC" id="5.6.2.4"/>
    </reaction>
</comment>
<evidence type="ECO:0000313" key="18">
    <source>
        <dbReference type="EMBL" id="SHE55087.1"/>
    </source>
</evidence>
<dbReference type="InterPro" id="IPR011335">
    <property type="entry name" value="Restrct_endonuc-II-like"/>
</dbReference>
<dbReference type="FunFam" id="3.40.50.300:FF:001236">
    <property type="entry name" value="ATP-dependent helicase/nuclease subunit A"/>
    <property type="match status" value="1"/>
</dbReference>
<dbReference type="InterPro" id="IPR027417">
    <property type="entry name" value="P-loop_NTPase"/>
</dbReference>
<keyword evidence="10 13" id="KW-0413">Isomerase</keyword>
<evidence type="ECO:0000256" key="3">
    <source>
        <dbReference type="ARBA" id="ARBA00022763"/>
    </source>
</evidence>
<dbReference type="GO" id="GO:0005524">
    <property type="term" value="F:ATP binding"/>
    <property type="evidence" value="ECO:0007669"/>
    <property type="project" value="UniProtKB-UniRule"/>
</dbReference>
<evidence type="ECO:0000259" key="17">
    <source>
        <dbReference type="PROSITE" id="PS51217"/>
    </source>
</evidence>
<dbReference type="NCBIfam" id="TIGR02785">
    <property type="entry name" value="addA_Gpos"/>
    <property type="match status" value="1"/>
</dbReference>
<dbReference type="GO" id="GO:0008408">
    <property type="term" value="F:3'-5' exonuclease activity"/>
    <property type="evidence" value="ECO:0007669"/>
    <property type="project" value="UniProtKB-UniRule"/>
</dbReference>
<dbReference type="OrthoDB" id="9810135at2"/>
<dbReference type="InterPro" id="IPR011604">
    <property type="entry name" value="PDDEXK-like_dom_sf"/>
</dbReference>
<evidence type="ECO:0000313" key="19">
    <source>
        <dbReference type="Proteomes" id="UP000184245"/>
    </source>
</evidence>
<dbReference type="InterPro" id="IPR014017">
    <property type="entry name" value="DNA_helicase_UvrD-like_C"/>
</dbReference>
<evidence type="ECO:0000256" key="10">
    <source>
        <dbReference type="ARBA" id="ARBA00023235"/>
    </source>
</evidence>
<dbReference type="Pfam" id="PF00580">
    <property type="entry name" value="UvrD-helicase"/>
    <property type="match status" value="1"/>
</dbReference>
<dbReference type="InterPro" id="IPR000212">
    <property type="entry name" value="DNA_helicase_UvrD/REP"/>
</dbReference>
<evidence type="ECO:0000256" key="12">
    <source>
        <dbReference type="ARBA" id="ARBA00048988"/>
    </source>
</evidence>
<dbReference type="EC" id="3.1.-.-" evidence="13"/>
<evidence type="ECO:0000256" key="6">
    <source>
        <dbReference type="ARBA" id="ARBA00022839"/>
    </source>
</evidence>
<evidence type="ECO:0000256" key="13">
    <source>
        <dbReference type="HAMAP-Rule" id="MF_01451"/>
    </source>
</evidence>
<dbReference type="STRING" id="1122155.SAMN02745158_00878"/>
<keyword evidence="4 13" id="KW-0378">Hydrolase</keyword>
<protein>
    <recommendedName>
        <fullName evidence="13">ATP-dependent helicase/nuclease subunit A</fullName>
        <ecNumber evidence="13">3.1.-.-</ecNumber>
        <ecNumber evidence="13">5.6.2.4</ecNumber>
    </recommendedName>
    <alternativeName>
        <fullName evidence="13">ATP-dependent helicase/nuclease AddA</fullName>
    </alternativeName>
    <alternativeName>
        <fullName evidence="13">DNA 3'-5' helicase AddA</fullName>
    </alternativeName>
</protein>
<dbReference type="Pfam" id="PF13361">
    <property type="entry name" value="UvrD_C"/>
    <property type="match status" value="1"/>
</dbReference>
<comment type="catalytic activity">
    <reaction evidence="11 13">
        <text>Couples ATP hydrolysis with the unwinding of duplex DNA by translocating in the 3'-5' direction.</text>
        <dbReference type="EC" id="5.6.2.4"/>
    </reaction>
</comment>
<evidence type="ECO:0000256" key="7">
    <source>
        <dbReference type="ARBA" id="ARBA00022840"/>
    </source>
</evidence>
<keyword evidence="8 13" id="KW-0238">DNA-binding</keyword>
<keyword evidence="9 13" id="KW-0234">DNA repair</keyword>
<feature type="binding site" evidence="14">
    <location>
        <begin position="24"/>
        <end position="31"/>
    </location>
    <ligand>
        <name>ATP</name>
        <dbReference type="ChEBI" id="CHEBI:30616"/>
    </ligand>
</feature>
<dbReference type="AlphaFoldDB" id="A0A1M4UEQ1"/>
<keyword evidence="19" id="KW-1185">Reference proteome</keyword>
<evidence type="ECO:0000256" key="5">
    <source>
        <dbReference type="ARBA" id="ARBA00022806"/>
    </source>
</evidence>
<reference evidence="18 19" key="1">
    <citation type="submission" date="2016-11" db="EMBL/GenBank/DDBJ databases">
        <authorList>
            <person name="Jaros S."/>
            <person name="Januszkiewicz K."/>
            <person name="Wedrychowicz H."/>
        </authorList>
    </citation>
    <scope>NUCLEOTIDE SEQUENCE [LARGE SCALE GENOMIC DNA]</scope>
    <source>
        <strain evidence="18 19">DSM 17459</strain>
    </source>
</reference>
<dbReference type="RefSeq" id="WP_072849292.1">
    <property type="nucleotide sequence ID" value="NZ_FQVI01000002.1"/>
</dbReference>
<dbReference type="EC" id="5.6.2.4" evidence="13"/>
<dbReference type="GO" id="GO:0043138">
    <property type="term" value="F:3'-5' DNA helicase activity"/>
    <property type="evidence" value="ECO:0007669"/>
    <property type="project" value="UniProtKB-UniRule"/>
</dbReference>
<dbReference type="InterPro" id="IPR014016">
    <property type="entry name" value="UvrD-like_ATP-bd"/>
</dbReference>
<dbReference type="InterPro" id="IPR014152">
    <property type="entry name" value="AddA"/>
</dbReference>
<keyword evidence="15" id="KW-0175">Coiled coil</keyword>
<evidence type="ECO:0000256" key="14">
    <source>
        <dbReference type="PROSITE-ProRule" id="PRU00560"/>
    </source>
</evidence>
<dbReference type="Gene3D" id="3.40.50.300">
    <property type="entry name" value="P-loop containing nucleotide triphosphate hydrolases"/>
    <property type="match status" value="4"/>
</dbReference>